<protein>
    <recommendedName>
        <fullName evidence="4">Secreted protein</fullName>
    </recommendedName>
</protein>
<dbReference type="OrthoDB" id="3521583at2759"/>
<gene>
    <name evidence="2" type="ORF">K444DRAFT_626791</name>
</gene>
<dbReference type="RefSeq" id="XP_024740331.1">
    <property type="nucleotide sequence ID" value="XM_024882704.1"/>
</dbReference>
<feature type="chain" id="PRO_5014324623" description="Secreted protein" evidence="1">
    <location>
        <begin position="27"/>
        <end position="231"/>
    </location>
</feature>
<evidence type="ECO:0000313" key="3">
    <source>
        <dbReference type="Proteomes" id="UP000235371"/>
    </source>
</evidence>
<dbReference type="GeneID" id="36590781"/>
<keyword evidence="1" id="KW-0732">Signal</keyword>
<evidence type="ECO:0008006" key="4">
    <source>
        <dbReference type="Google" id="ProtNLM"/>
    </source>
</evidence>
<evidence type="ECO:0000256" key="1">
    <source>
        <dbReference type="SAM" id="SignalP"/>
    </source>
</evidence>
<accession>A0A2J6TK83</accession>
<evidence type="ECO:0000313" key="2">
    <source>
        <dbReference type="EMBL" id="PMD63427.1"/>
    </source>
</evidence>
<organism evidence="2 3">
    <name type="scientific">Hyaloscypha bicolor E</name>
    <dbReference type="NCBI Taxonomy" id="1095630"/>
    <lineage>
        <taxon>Eukaryota</taxon>
        <taxon>Fungi</taxon>
        <taxon>Dikarya</taxon>
        <taxon>Ascomycota</taxon>
        <taxon>Pezizomycotina</taxon>
        <taxon>Leotiomycetes</taxon>
        <taxon>Helotiales</taxon>
        <taxon>Hyaloscyphaceae</taxon>
        <taxon>Hyaloscypha</taxon>
        <taxon>Hyaloscypha bicolor</taxon>
    </lineage>
</organism>
<dbReference type="InParanoid" id="A0A2J6TK83"/>
<dbReference type="EMBL" id="KZ613781">
    <property type="protein sequence ID" value="PMD63427.1"/>
    <property type="molecule type" value="Genomic_DNA"/>
</dbReference>
<feature type="signal peptide" evidence="1">
    <location>
        <begin position="1"/>
        <end position="26"/>
    </location>
</feature>
<name>A0A2J6TK83_9HELO</name>
<keyword evidence="3" id="KW-1185">Reference proteome</keyword>
<dbReference type="AlphaFoldDB" id="A0A2J6TK83"/>
<proteinExistence type="predicted"/>
<dbReference type="Proteomes" id="UP000235371">
    <property type="component" value="Unassembled WGS sequence"/>
</dbReference>
<sequence>MPSFATFVVFLILALALLVVLPKLRAAESNSVKPLTVRIIPPKSVSAVTPVMAEPLRAPVPRVETIVAFAQQLSISDPTAEVDDLLSSFSSFSMKATLPRSCLKRDRRTPSHRRVHFQRETISEVHLIETSPGKIVRSGDTSSSIRPHIPGNTFYRSHPNGQLYMLKTDGVFNSPGPSHLHPLRCGNIRNYGRCESCFVPRQHNVLVDRDCKDFRSIPTPRTWPANLPYYT</sequence>
<reference evidence="2 3" key="1">
    <citation type="submission" date="2016-04" db="EMBL/GenBank/DDBJ databases">
        <title>A degradative enzymes factory behind the ericoid mycorrhizal symbiosis.</title>
        <authorList>
            <consortium name="DOE Joint Genome Institute"/>
            <person name="Martino E."/>
            <person name="Morin E."/>
            <person name="Grelet G."/>
            <person name="Kuo A."/>
            <person name="Kohler A."/>
            <person name="Daghino S."/>
            <person name="Barry K."/>
            <person name="Choi C."/>
            <person name="Cichocki N."/>
            <person name="Clum A."/>
            <person name="Copeland A."/>
            <person name="Hainaut M."/>
            <person name="Haridas S."/>
            <person name="Labutti K."/>
            <person name="Lindquist E."/>
            <person name="Lipzen A."/>
            <person name="Khouja H.-R."/>
            <person name="Murat C."/>
            <person name="Ohm R."/>
            <person name="Olson A."/>
            <person name="Spatafora J."/>
            <person name="Veneault-Fourrey C."/>
            <person name="Henrissat B."/>
            <person name="Grigoriev I."/>
            <person name="Martin F."/>
            <person name="Perotto S."/>
        </authorList>
    </citation>
    <scope>NUCLEOTIDE SEQUENCE [LARGE SCALE GENOMIC DNA]</scope>
    <source>
        <strain evidence="2 3">E</strain>
    </source>
</reference>